<protein>
    <recommendedName>
        <fullName evidence="4">DUF3306 domain-containing protein</fullName>
    </recommendedName>
</protein>
<evidence type="ECO:0000313" key="3">
    <source>
        <dbReference type="Proteomes" id="UP000092839"/>
    </source>
</evidence>
<feature type="compositionally biased region" description="Basic and acidic residues" evidence="1">
    <location>
        <begin position="134"/>
        <end position="152"/>
    </location>
</feature>
<feature type="region of interest" description="Disordered" evidence="1">
    <location>
        <begin position="116"/>
        <end position="167"/>
    </location>
</feature>
<accession>A0A1B1UDS6</accession>
<dbReference type="AlphaFoldDB" id="A0A1B1UDS6"/>
<dbReference type="Pfam" id="PF11748">
    <property type="entry name" value="DUF3306"/>
    <property type="match status" value="1"/>
</dbReference>
<dbReference type="EMBL" id="CP016428">
    <property type="protein sequence ID" value="ANW00917.1"/>
    <property type="molecule type" value="Genomic_DNA"/>
</dbReference>
<evidence type="ECO:0008006" key="4">
    <source>
        <dbReference type="Google" id="ProtNLM"/>
    </source>
</evidence>
<dbReference type="STRING" id="1274631.LMTR13_12785"/>
<keyword evidence="3" id="KW-1185">Reference proteome</keyword>
<organism evidence="2 3">
    <name type="scientific">Bradyrhizobium icense</name>
    <dbReference type="NCBI Taxonomy" id="1274631"/>
    <lineage>
        <taxon>Bacteria</taxon>
        <taxon>Pseudomonadati</taxon>
        <taxon>Pseudomonadota</taxon>
        <taxon>Alphaproteobacteria</taxon>
        <taxon>Hyphomicrobiales</taxon>
        <taxon>Nitrobacteraceae</taxon>
        <taxon>Bradyrhizobium</taxon>
    </lineage>
</organism>
<feature type="region of interest" description="Disordered" evidence="1">
    <location>
        <begin position="1"/>
        <end position="40"/>
    </location>
</feature>
<dbReference type="InterPro" id="IPR021735">
    <property type="entry name" value="DUF3306"/>
</dbReference>
<dbReference type="KEGG" id="bic:LMTR13_12785"/>
<reference evidence="2 3" key="1">
    <citation type="submission" date="2016-07" db="EMBL/GenBank/DDBJ databases">
        <title>Complete genome sequence of Bradyrhizobium icense LMTR 13T, a potential inoculant strain isolated from lima bean (Phaseolus lunatus) in Peru.</title>
        <authorList>
            <person name="Ormeno-Orrillo E."/>
            <person name="Duran D."/>
            <person name="Rogel M.A."/>
            <person name="Rey L."/>
            <person name="Imperial J."/>
            <person name="Ruiz-Argueso T."/>
            <person name="Martinez-Romero E."/>
        </authorList>
    </citation>
    <scope>NUCLEOTIDE SEQUENCE [LARGE SCALE GENOMIC DNA]</scope>
    <source>
        <strain evidence="2 3">LMTR 13</strain>
    </source>
</reference>
<sequence>MLDEASDDPSGTIGTGSHAVEPTPAARPAPGTPSDLPDPEQLDIAADFTVFLRDGVDPLLRRAALRKLWTLDPVFAWQDGLVEYGEDFTDGAKAVPVVQTAFQAWDMLSELTNSVPNAIPESSRQTSEALVAERLGEMEPPRDQGCDQDTHAAESGAKKSRSAGMRQ</sequence>
<name>A0A1B1UDS6_9BRAD</name>
<proteinExistence type="predicted"/>
<gene>
    <name evidence="2" type="ORF">LMTR13_12785</name>
</gene>
<dbReference type="Proteomes" id="UP000092839">
    <property type="component" value="Chromosome"/>
</dbReference>
<evidence type="ECO:0000256" key="1">
    <source>
        <dbReference type="SAM" id="MobiDB-lite"/>
    </source>
</evidence>
<evidence type="ECO:0000313" key="2">
    <source>
        <dbReference type="EMBL" id="ANW00917.1"/>
    </source>
</evidence>
<feature type="compositionally biased region" description="Polar residues" evidence="1">
    <location>
        <begin position="116"/>
        <end position="128"/>
    </location>
</feature>